<dbReference type="Proteomes" id="UP000449710">
    <property type="component" value="Unassembled WGS sequence"/>
</dbReference>
<dbReference type="Gene3D" id="3.40.630.30">
    <property type="match status" value="1"/>
</dbReference>
<evidence type="ECO:0000259" key="1">
    <source>
        <dbReference type="PROSITE" id="PS51186"/>
    </source>
</evidence>
<sequence length="172" mass="20526">MNIMVIEENWVLKETREQDLDRVLEIEGKEENLAYVYNWSRSQHLDTMNNRDQKHLCLWDPTEERIMGYMILAGMQSPHESLELMRITIDEKGEGYGKEAIRWVKNFCFDTLGYHRLWLDVFTNNHKAISIYRQLGFTEEGILRDCKKYGDSYRSMMLFSILEGEYKEHANS</sequence>
<feature type="domain" description="N-acetyltransferase" evidence="1">
    <location>
        <begin position="10"/>
        <end position="160"/>
    </location>
</feature>
<dbReference type="PANTHER" id="PTHR43415">
    <property type="entry name" value="SPERMIDINE N(1)-ACETYLTRANSFERASE"/>
    <property type="match status" value="1"/>
</dbReference>
<reference evidence="2 3" key="1">
    <citation type="submission" date="2019-04" db="EMBL/GenBank/DDBJ databases">
        <title>Isachenkonia alkalipeptolytica gen. nov. sp. nov. a new anaerobic, alkiliphilic organothrophic bacterium capable to reduce synthesized ferrihydrite isolated from a soda lake.</title>
        <authorList>
            <person name="Toshchakov S.V."/>
            <person name="Zavarzina D.G."/>
            <person name="Zhilina T.N."/>
            <person name="Kostrikina N.A."/>
            <person name="Kublanov I.V."/>
        </authorList>
    </citation>
    <scope>NUCLEOTIDE SEQUENCE [LARGE SCALE GENOMIC DNA]</scope>
    <source>
        <strain evidence="2 3">Z-1701</strain>
    </source>
</reference>
<dbReference type="GO" id="GO:0016747">
    <property type="term" value="F:acyltransferase activity, transferring groups other than amino-acyl groups"/>
    <property type="evidence" value="ECO:0007669"/>
    <property type="project" value="InterPro"/>
</dbReference>
<keyword evidence="3" id="KW-1185">Reference proteome</keyword>
<dbReference type="Pfam" id="PF00583">
    <property type="entry name" value="Acetyltransf_1"/>
    <property type="match status" value="1"/>
</dbReference>
<dbReference type="InterPro" id="IPR016181">
    <property type="entry name" value="Acyl_CoA_acyltransferase"/>
</dbReference>
<proteinExistence type="predicted"/>
<dbReference type="RefSeq" id="WP_160719295.1">
    <property type="nucleotide sequence ID" value="NZ_SUMG01000003.1"/>
</dbReference>
<evidence type="ECO:0000313" key="2">
    <source>
        <dbReference type="EMBL" id="NBG87658.1"/>
    </source>
</evidence>
<accession>A0AA44BD98</accession>
<evidence type="ECO:0000313" key="3">
    <source>
        <dbReference type="Proteomes" id="UP000449710"/>
    </source>
</evidence>
<dbReference type="PANTHER" id="PTHR43415:SF3">
    <property type="entry name" value="GNAT-FAMILY ACETYLTRANSFERASE"/>
    <property type="match status" value="1"/>
</dbReference>
<dbReference type="PROSITE" id="PS51186">
    <property type="entry name" value="GNAT"/>
    <property type="match status" value="1"/>
</dbReference>
<dbReference type="EMBL" id="SUMG01000003">
    <property type="protein sequence ID" value="NBG87658.1"/>
    <property type="molecule type" value="Genomic_DNA"/>
</dbReference>
<organism evidence="2 3">
    <name type="scientific">Isachenkonia alkalipeptolytica</name>
    <dbReference type="NCBI Taxonomy" id="2565777"/>
    <lineage>
        <taxon>Bacteria</taxon>
        <taxon>Bacillati</taxon>
        <taxon>Bacillota</taxon>
        <taxon>Clostridia</taxon>
        <taxon>Eubacteriales</taxon>
        <taxon>Clostridiaceae</taxon>
        <taxon>Isachenkonia</taxon>
    </lineage>
</organism>
<name>A0AA44BD98_9CLOT</name>
<protein>
    <submittedName>
        <fullName evidence="2">GNAT family N-acetyltransferase</fullName>
    </submittedName>
</protein>
<dbReference type="InterPro" id="IPR000182">
    <property type="entry name" value="GNAT_dom"/>
</dbReference>
<dbReference type="AlphaFoldDB" id="A0AA44BD98"/>
<dbReference type="SUPFAM" id="SSF55729">
    <property type="entry name" value="Acyl-CoA N-acyltransferases (Nat)"/>
    <property type="match status" value="1"/>
</dbReference>
<comment type="caution">
    <text evidence="2">The sequence shown here is derived from an EMBL/GenBank/DDBJ whole genome shotgun (WGS) entry which is preliminary data.</text>
</comment>
<gene>
    <name evidence="2" type="ORF">ISALK_04005</name>
</gene>